<name>A0A2P2K6P4_RHIMU</name>
<evidence type="ECO:0000313" key="1">
    <source>
        <dbReference type="EMBL" id="MBX01400.1"/>
    </source>
</evidence>
<proteinExistence type="predicted"/>
<dbReference type="AlphaFoldDB" id="A0A2P2K6P4"/>
<accession>A0A2P2K6P4</accession>
<protein>
    <submittedName>
        <fullName evidence="1">Uncharacterized protein</fullName>
    </submittedName>
</protein>
<dbReference type="EMBL" id="GGEC01020916">
    <property type="protein sequence ID" value="MBX01400.1"/>
    <property type="molecule type" value="Transcribed_RNA"/>
</dbReference>
<reference evidence="1" key="1">
    <citation type="submission" date="2018-02" db="EMBL/GenBank/DDBJ databases">
        <title>Rhizophora mucronata_Transcriptome.</title>
        <authorList>
            <person name="Meera S.P."/>
            <person name="Sreeshan A."/>
            <person name="Augustine A."/>
        </authorList>
    </citation>
    <scope>NUCLEOTIDE SEQUENCE</scope>
    <source>
        <tissue evidence="1">Leaf</tissue>
    </source>
</reference>
<organism evidence="1">
    <name type="scientific">Rhizophora mucronata</name>
    <name type="common">Asiatic mangrove</name>
    <dbReference type="NCBI Taxonomy" id="61149"/>
    <lineage>
        <taxon>Eukaryota</taxon>
        <taxon>Viridiplantae</taxon>
        <taxon>Streptophyta</taxon>
        <taxon>Embryophyta</taxon>
        <taxon>Tracheophyta</taxon>
        <taxon>Spermatophyta</taxon>
        <taxon>Magnoliopsida</taxon>
        <taxon>eudicotyledons</taxon>
        <taxon>Gunneridae</taxon>
        <taxon>Pentapetalae</taxon>
        <taxon>rosids</taxon>
        <taxon>fabids</taxon>
        <taxon>Malpighiales</taxon>
        <taxon>Rhizophoraceae</taxon>
        <taxon>Rhizophora</taxon>
    </lineage>
</organism>
<sequence>MSMSCMVSYTKSQRKVQEKGVKRKYLKILHLHIRTYVHHRIFIILS</sequence>